<dbReference type="SUPFAM" id="SSF55811">
    <property type="entry name" value="Nudix"/>
    <property type="match status" value="1"/>
</dbReference>
<dbReference type="OrthoDB" id="9804442at2"/>
<dbReference type="Gene3D" id="3.90.79.10">
    <property type="entry name" value="Nucleoside Triphosphate Pyrophosphohydrolase"/>
    <property type="match status" value="1"/>
</dbReference>
<name>A0A0J8GVF6_9ALTE</name>
<dbReference type="InterPro" id="IPR015797">
    <property type="entry name" value="NUDIX_hydrolase-like_dom_sf"/>
</dbReference>
<accession>A0A0J8GVF6</accession>
<gene>
    <name evidence="4" type="ORF">XM47_09680</name>
</gene>
<protein>
    <submittedName>
        <fullName evidence="4">DNA mismatch repair protein MutT</fullName>
    </submittedName>
</protein>
<comment type="cofactor">
    <cofactor evidence="1">
        <name>Mg(2+)</name>
        <dbReference type="ChEBI" id="CHEBI:18420"/>
    </cofactor>
</comment>
<dbReference type="CDD" id="cd02883">
    <property type="entry name" value="NUDIX_Hydrolase"/>
    <property type="match status" value="1"/>
</dbReference>
<dbReference type="AlphaFoldDB" id="A0A0J8GVF6"/>
<reference evidence="4 5" key="1">
    <citation type="submission" date="2015-04" db="EMBL/GenBank/DDBJ databases">
        <title>Draft Genome Sequence of the Novel Agar-Digesting Marine Bacterium Q1.</title>
        <authorList>
            <person name="Li Y."/>
            <person name="Li D."/>
            <person name="Chen G."/>
            <person name="Du Z."/>
        </authorList>
    </citation>
    <scope>NUCLEOTIDE SEQUENCE [LARGE SCALE GENOMIC DNA]</scope>
    <source>
        <strain evidence="4 5">Q1</strain>
    </source>
</reference>
<comment type="caution">
    <text evidence="4">The sequence shown here is derived from an EMBL/GenBank/DDBJ whole genome shotgun (WGS) entry which is preliminary data.</text>
</comment>
<keyword evidence="2" id="KW-0378">Hydrolase</keyword>
<dbReference type="PANTHER" id="PTHR43736">
    <property type="entry name" value="ADP-RIBOSE PYROPHOSPHATASE"/>
    <property type="match status" value="1"/>
</dbReference>
<evidence type="ECO:0000313" key="4">
    <source>
        <dbReference type="EMBL" id="KMT65294.1"/>
    </source>
</evidence>
<proteinExistence type="predicted"/>
<sequence length="178" mass="20909">MRLLRKATHPDVLKLQSSDIKQFTRKATRAIVLKQEKILMLYTKRYDDYTLPGGGIDEGETIVQGFKRELKEETGAQNIKDIQEFGIYEEFRPWYKGEHNVMHMISYCYLCSIDEEFTATQYEDYETRNGMEPVWINLYDAIKHNQETIARSNKKGLSIERETFLLEKIAQELVCQPA</sequence>
<dbReference type="Pfam" id="PF00293">
    <property type="entry name" value="NUDIX"/>
    <property type="match status" value="1"/>
</dbReference>
<dbReference type="PATRIC" id="fig|1513271.3.peg.1968"/>
<dbReference type="PROSITE" id="PS00893">
    <property type="entry name" value="NUDIX_BOX"/>
    <property type="match status" value="1"/>
</dbReference>
<evidence type="ECO:0000256" key="2">
    <source>
        <dbReference type="ARBA" id="ARBA00022801"/>
    </source>
</evidence>
<evidence type="ECO:0000256" key="1">
    <source>
        <dbReference type="ARBA" id="ARBA00001946"/>
    </source>
</evidence>
<dbReference type="STRING" id="1513271.XM47_09680"/>
<evidence type="ECO:0000259" key="3">
    <source>
        <dbReference type="PROSITE" id="PS51462"/>
    </source>
</evidence>
<dbReference type="PANTHER" id="PTHR43736:SF1">
    <property type="entry name" value="DIHYDRONEOPTERIN TRIPHOSPHATE DIPHOSPHATASE"/>
    <property type="match status" value="1"/>
</dbReference>
<dbReference type="InterPro" id="IPR000086">
    <property type="entry name" value="NUDIX_hydrolase_dom"/>
</dbReference>
<dbReference type="InterPro" id="IPR020084">
    <property type="entry name" value="NUDIX_hydrolase_CS"/>
</dbReference>
<dbReference type="RefSeq" id="WP_048692070.1">
    <property type="nucleotide sequence ID" value="NZ_KQ130489.1"/>
</dbReference>
<feature type="domain" description="Nudix hydrolase" evidence="3">
    <location>
        <begin position="23"/>
        <end position="158"/>
    </location>
</feature>
<dbReference type="EMBL" id="LAZL01000012">
    <property type="protein sequence ID" value="KMT65294.1"/>
    <property type="molecule type" value="Genomic_DNA"/>
</dbReference>
<keyword evidence="5" id="KW-1185">Reference proteome</keyword>
<organism evidence="4 5">
    <name type="scientific">Catenovulum maritimum</name>
    <dbReference type="NCBI Taxonomy" id="1513271"/>
    <lineage>
        <taxon>Bacteria</taxon>
        <taxon>Pseudomonadati</taxon>
        <taxon>Pseudomonadota</taxon>
        <taxon>Gammaproteobacteria</taxon>
        <taxon>Alteromonadales</taxon>
        <taxon>Alteromonadaceae</taxon>
        <taxon>Catenovulum</taxon>
    </lineage>
</organism>
<dbReference type="GO" id="GO:0016787">
    <property type="term" value="F:hydrolase activity"/>
    <property type="evidence" value="ECO:0007669"/>
    <property type="project" value="UniProtKB-KW"/>
</dbReference>
<dbReference type="Proteomes" id="UP000037600">
    <property type="component" value="Unassembled WGS sequence"/>
</dbReference>
<dbReference type="PROSITE" id="PS51462">
    <property type="entry name" value="NUDIX"/>
    <property type="match status" value="1"/>
</dbReference>
<evidence type="ECO:0000313" key="5">
    <source>
        <dbReference type="Proteomes" id="UP000037600"/>
    </source>
</evidence>